<accession>A0ABM7ZTW0</accession>
<dbReference type="Gene3D" id="1.10.1660.10">
    <property type="match status" value="1"/>
</dbReference>
<feature type="domain" description="HTH merR-type" evidence="2">
    <location>
        <begin position="1"/>
        <end position="70"/>
    </location>
</feature>
<dbReference type="PRINTS" id="PR00040">
    <property type="entry name" value="HTHMERR"/>
</dbReference>
<dbReference type="EMBL" id="AP026073">
    <property type="protein sequence ID" value="BDM69818.1"/>
    <property type="molecule type" value="Genomic_DNA"/>
</dbReference>
<evidence type="ECO:0000313" key="4">
    <source>
        <dbReference type="Proteomes" id="UP001059597"/>
    </source>
</evidence>
<keyword evidence="1" id="KW-0238">DNA-binding</keyword>
<evidence type="ECO:0000256" key="1">
    <source>
        <dbReference type="ARBA" id="ARBA00023125"/>
    </source>
</evidence>
<name>A0ABM7ZTW0_STRNI</name>
<evidence type="ECO:0000313" key="3">
    <source>
        <dbReference type="EMBL" id="BDM69818.1"/>
    </source>
</evidence>
<dbReference type="SUPFAM" id="SSF46955">
    <property type="entry name" value="Putative DNA-binding domain"/>
    <property type="match status" value="1"/>
</dbReference>
<protein>
    <submittedName>
        <fullName evidence="3">Transcriptional regulator</fullName>
    </submittedName>
</protein>
<keyword evidence="4" id="KW-1185">Reference proteome</keyword>
<reference evidence="3" key="1">
    <citation type="submission" date="2022-06" db="EMBL/GenBank/DDBJ databases">
        <title>Complete genome sequence of Streptomyces nigrescens HEK616.</title>
        <authorList>
            <person name="Asamizu S."/>
            <person name="Onaka H."/>
        </authorList>
    </citation>
    <scope>NUCLEOTIDE SEQUENCE</scope>
    <source>
        <strain evidence="3">HEK616</strain>
    </source>
</reference>
<dbReference type="InterPro" id="IPR009061">
    <property type="entry name" value="DNA-bd_dom_put_sf"/>
</dbReference>
<dbReference type="RefSeq" id="WP_261953666.1">
    <property type="nucleotide sequence ID" value="NZ_AP026073.1"/>
</dbReference>
<dbReference type="InterPro" id="IPR047057">
    <property type="entry name" value="MerR_fam"/>
</dbReference>
<proteinExistence type="predicted"/>
<dbReference type="PANTHER" id="PTHR30204:SF98">
    <property type="entry name" value="HTH-TYPE TRANSCRIPTIONAL REGULATOR ADHR"/>
    <property type="match status" value="1"/>
</dbReference>
<dbReference type="PANTHER" id="PTHR30204">
    <property type="entry name" value="REDOX-CYCLING DRUG-SENSING TRANSCRIPTIONAL ACTIVATOR SOXR"/>
    <property type="match status" value="1"/>
</dbReference>
<evidence type="ECO:0000259" key="2">
    <source>
        <dbReference type="PROSITE" id="PS50937"/>
    </source>
</evidence>
<dbReference type="InterPro" id="IPR000551">
    <property type="entry name" value="MerR-type_HTH_dom"/>
</dbReference>
<gene>
    <name evidence="3" type="ORF">HEK616_33050</name>
</gene>
<dbReference type="SMART" id="SM00422">
    <property type="entry name" value="HTH_MERR"/>
    <property type="match status" value="1"/>
</dbReference>
<sequence>MRLAELSARSGVSTATIKYYLREGLLQPGHRVTATQAEYGEEHLRRLRLVRALIQIGKMPVAVAREVIAAAEDTSLDHHMRLGAATRALPRVPGPAEDDEATGIAHRSVDALLEQLGWHGMHDEPSPALGTLITSVAALVRLGYPCDTAHLLPYGRLAAELAVADLDAVEEQPTAAGQIEAAVALTVLYEPVLLSLRRLAHVQESARRFGGR</sequence>
<organism evidence="3 4">
    <name type="scientific">Streptomyces nigrescens</name>
    <dbReference type="NCBI Taxonomy" id="1920"/>
    <lineage>
        <taxon>Bacteria</taxon>
        <taxon>Bacillati</taxon>
        <taxon>Actinomycetota</taxon>
        <taxon>Actinomycetes</taxon>
        <taxon>Kitasatosporales</taxon>
        <taxon>Streptomycetaceae</taxon>
        <taxon>Streptomyces</taxon>
    </lineage>
</organism>
<dbReference type="Proteomes" id="UP001059597">
    <property type="component" value="Chromosome"/>
</dbReference>
<dbReference type="PROSITE" id="PS50937">
    <property type="entry name" value="HTH_MERR_2"/>
    <property type="match status" value="1"/>
</dbReference>
<dbReference type="Pfam" id="PF13411">
    <property type="entry name" value="MerR_1"/>
    <property type="match status" value="1"/>
</dbReference>